<feature type="region of interest" description="Disordered" evidence="7">
    <location>
        <begin position="264"/>
        <end position="294"/>
    </location>
</feature>
<evidence type="ECO:0000256" key="6">
    <source>
        <dbReference type="ARBA" id="ARBA00023315"/>
    </source>
</evidence>
<dbReference type="GO" id="GO:0016757">
    <property type="term" value="F:glycosyltransferase activity"/>
    <property type="evidence" value="ECO:0007669"/>
    <property type="project" value="UniProtKB-KW"/>
</dbReference>
<dbReference type="GO" id="GO:0009247">
    <property type="term" value="P:glycolipid biosynthetic process"/>
    <property type="evidence" value="ECO:0007669"/>
    <property type="project" value="UniProtKB-ARBA"/>
</dbReference>
<keyword evidence="4 9" id="KW-0808">Transferase</keyword>
<organism evidence="9 10">
    <name type="scientific">Vibrio cyclitrophicus ZF270</name>
    <dbReference type="NCBI Taxonomy" id="1136176"/>
    <lineage>
        <taxon>Bacteria</taxon>
        <taxon>Pseudomonadati</taxon>
        <taxon>Pseudomonadota</taxon>
        <taxon>Gammaproteobacteria</taxon>
        <taxon>Vibrionales</taxon>
        <taxon>Vibrionaceae</taxon>
        <taxon>Vibrio</taxon>
    </lineage>
</organism>
<protein>
    <submittedName>
        <fullName evidence="9">Glycosyltransferase</fullName>
        <ecNumber evidence="9">2.4.-.-</ecNumber>
    </submittedName>
</protein>
<dbReference type="RefSeq" id="WP_016800173.1">
    <property type="nucleotide sequence ID" value="NZ_AIDR02000018.1"/>
</dbReference>
<evidence type="ECO:0000256" key="5">
    <source>
        <dbReference type="ARBA" id="ARBA00023136"/>
    </source>
</evidence>
<dbReference type="EC" id="2.4.-.-" evidence="9"/>
<keyword evidence="10" id="KW-1185">Reference proteome</keyword>
<dbReference type="Pfam" id="PF00535">
    <property type="entry name" value="Glycos_transf_2"/>
    <property type="match status" value="1"/>
</dbReference>
<keyword evidence="2" id="KW-1003">Cell membrane</keyword>
<proteinExistence type="predicted"/>
<keyword evidence="9" id="KW-0328">Glycosyltransferase</keyword>
<sequence>MNSAEAVSQHALEESNYKVCFLIPCFNHGATMPSVVSSLLNFKLPIIIVDDGSELATKQFLTPLADNPNVTLVTLEQNQGKGGAVKAGIKRAQDLGFSHAIQIDADGQHDLEALPALIQASQDKPQRLISGQPVYDESVPKARLYGRYATHIWVWIETLSLSIKDSMCGFRAYPINQTRAVLSKYDVGSRMDFDIEILVRLYWEGCDIDFIETRVIYPENGVSHFDALWDNVKISWMHTRLFFGMLPRAPKLITRHFKSDSANNLSAENSQGSSADSRQVNSEQMGSEQPHWSRTQERGTVLGIKLLLAVYTLLGRGVFNLILRGVMGYYHLTGKRARNASEQYLFQLKTYAEQQNIELPTELTSYNHLLSFGHTMLDKLAAWKGDFSVDNLTIHGQEQFESMVANQQGVVILGSHLGNIELCRALGRRHSNIKINALVFTEHAERFNSVMKAVNPQSDLNLIQVTSMGPDTAILLQQKLEQGEWIVIVGDRTSTSKESRSVWAEFLGKEAPFPQGPFMLASVLKAPVFLLFGLRDDSQPKPHFNVYFEHFSDKIELPRKTREQSLQQVVQKYADRLQHYTLKAPLQWYNFFNFWTLSNQHHDEKESK</sequence>
<evidence type="ECO:0000256" key="3">
    <source>
        <dbReference type="ARBA" id="ARBA00022519"/>
    </source>
</evidence>
<evidence type="ECO:0000256" key="2">
    <source>
        <dbReference type="ARBA" id="ARBA00022475"/>
    </source>
</evidence>
<feature type="compositionally biased region" description="Polar residues" evidence="7">
    <location>
        <begin position="264"/>
        <end position="293"/>
    </location>
</feature>
<dbReference type="GO" id="GO:0006487">
    <property type="term" value="P:protein N-linked glycosylation"/>
    <property type="evidence" value="ECO:0007669"/>
    <property type="project" value="TreeGrafter"/>
</dbReference>
<dbReference type="CDD" id="cd04179">
    <property type="entry name" value="DPM_DPG-synthase_like"/>
    <property type="match status" value="1"/>
</dbReference>
<evidence type="ECO:0000256" key="7">
    <source>
        <dbReference type="SAM" id="MobiDB-lite"/>
    </source>
</evidence>
<dbReference type="AlphaFoldDB" id="A0AAN0N9C4"/>
<evidence type="ECO:0000259" key="8">
    <source>
        <dbReference type="Pfam" id="PF00535"/>
    </source>
</evidence>
<dbReference type="Gene3D" id="3.90.550.10">
    <property type="entry name" value="Spore Coat Polysaccharide Biosynthesis Protein SpsA, Chain A"/>
    <property type="match status" value="1"/>
</dbReference>
<keyword evidence="6" id="KW-0012">Acyltransferase</keyword>
<dbReference type="EMBL" id="CP135176">
    <property type="protein sequence ID" value="WZS85050.1"/>
    <property type="molecule type" value="Genomic_DNA"/>
</dbReference>
<dbReference type="Pfam" id="PF03279">
    <property type="entry name" value="Lip_A_acyltrans"/>
    <property type="match status" value="1"/>
</dbReference>
<reference evidence="9 10" key="1">
    <citation type="journal article" date="2024" name="Elife">
        <title>Polysaccharide breakdown products drive degradation-dispersal cycles of foraging bacteria through changes in metabolism and motility.</title>
        <authorList>
            <person name="Stubbusch A.K."/>
            <person name="Keegstra J.M."/>
            <person name="Schwartzman J."/>
            <person name="Pontrelli S."/>
            <person name="Clerc E.E."/>
            <person name="Stocker R."/>
            <person name="Magnabosco C."/>
            <person name="Schubert O.T."/>
            <person name="Ackermann M."/>
            <person name="D'Souza G.G."/>
        </authorList>
    </citation>
    <scope>NUCLEOTIDE SEQUENCE [LARGE SCALE GENOMIC DNA]</scope>
    <source>
        <strain evidence="9 10">ZF270</strain>
    </source>
</reference>
<dbReference type="SUPFAM" id="SSF53448">
    <property type="entry name" value="Nucleotide-diphospho-sugar transferases"/>
    <property type="match status" value="1"/>
</dbReference>
<evidence type="ECO:0000256" key="4">
    <source>
        <dbReference type="ARBA" id="ARBA00022679"/>
    </source>
</evidence>
<evidence type="ECO:0000313" key="9">
    <source>
        <dbReference type="EMBL" id="WZS85050.1"/>
    </source>
</evidence>
<accession>A0AAN0N9C4</accession>
<dbReference type="InterPro" id="IPR029044">
    <property type="entry name" value="Nucleotide-diphossugar_trans"/>
</dbReference>
<evidence type="ECO:0000256" key="1">
    <source>
        <dbReference type="ARBA" id="ARBA00004533"/>
    </source>
</evidence>
<dbReference type="GO" id="GO:0016746">
    <property type="term" value="F:acyltransferase activity"/>
    <property type="evidence" value="ECO:0007669"/>
    <property type="project" value="UniProtKB-KW"/>
</dbReference>
<keyword evidence="5" id="KW-0472">Membrane</keyword>
<name>A0AAN0N9C4_9VIBR</name>
<gene>
    <name evidence="9" type="ORF">QYQ95_11195</name>
</gene>
<dbReference type="InterPro" id="IPR001173">
    <property type="entry name" value="Glyco_trans_2-like"/>
</dbReference>
<dbReference type="PANTHER" id="PTHR10859">
    <property type="entry name" value="GLYCOSYL TRANSFERASE"/>
    <property type="match status" value="1"/>
</dbReference>
<dbReference type="GO" id="GO:0005886">
    <property type="term" value="C:plasma membrane"/>
    <property type="evidence" value="ECO:0007669"/>
    <property type="project" value="UniProtKB-SubCell"/>
</dbReference>
<comment type="subcellular location">
    <subcellularLocation>
        <location evidence="1">Cell inner membrane</location>
    </subcellularLocation>
</comment>
<dbReference type="PANTHER" id="PTHR10859:SF91">
    <property type="entry name" value="DOLICHYL-PHOSPHATE BETA-GLUCOSYLTRANSFERASE"/>
    <property type="match status" value="1"/>
</dbReference>
<dbReference type="InterPro" id="IPR004960">
    <property type="entry name" value="LipA_acyltrans"/>
</dbReference>
<keyword evidence="3" id="KW-0997">Cell inner membrane</keyword>
<evidence type="ECO:0000313" key="10">
    <source>
        <dbReference type="Proteomes" id="UP001441914"/>
    </source>
</evidence>
<dbReference type="CDD" id="cd07984">
    <property type="entry name" value="LPLAT_LABLAT-like"/>
    <property type="match status" value="1"/>
</dbReference>
<feature type="domain" description="Glycosyltransferase 2-like" evidence="8">
    <location>
        <begin position="21"/>
        <end position="140"/>
    </location>
</feature>
<dbReference type="Proteomes" id="UP001441914">
    <property type="component" value="Chromosome 1"/>
</dbReference>